<dbReference type="AlphaFoldDB" id="A0A4Y2C1X7"/>
<proteinExistence type="predicted"/>
<reference evidence="2 3" key="1">
    <citation type="journal article" date="2019" name="Sci. Rep.">
        <title>Orb-weaving spider Araneus ventricosus genome elucidates the spidroin gene catalogue.</title>
        <authorList>
            <person name="Kono N."/>
            <person name="Nakamura H."/>
            <person name="Ohtoshi R."/>
            <person name="Moran D.A.P."/>
            <person name="Shinohara A."/>
            <person name="Yoshida Y."/>
            <person name="Fujiwara M."/>
            <person name="Mori M."/>
            <person name="Tomita M."/>
            <person name="Arakawa K."/>
        </authorList>
    </citation>
    <scope>NUCLEOTIDE SEQUENCE [LARGE SCALE GENOMIC DNA]</scope>
</reference>
<sequence length="141" mass="15995">MPSINTKLPSPDADMHPSPQSRTPPPPYLIVPTKFLGLSYSFFLLPSIIRPSEPKMLNLLSSANKTLFQYNIDLAKESLSFLFFALTKNVLRVERPFNPAALKTHRTVSDEIEVENFSLNSAETFKALKRGFFTNYLIMNL</sequence>
<evidence type="ECO:0000256" key="1">
    <source>
        <dbReference type="SAM" id="MobiDB-lite"/>
    </source>
</evidence>
<dbReference type="Proteomes" id="UP000499080">
    <property type="component" value="Unassembled WGS sequence"/>
</dbReference>
<feature type="region of interest" description="Disordered" evidence="1">
    <location>
        <begin position="1"/>
        <end position="26"/>
    </location>
</feature>
<organism evidence="2 3">
    <name type="scientific">Araneus ventricosus</name>
    <name type="common">Orbweaver spider</name>
    <name type="synonym">Epeira ventricosa</name>
    <dbReference type="NCBI Taxonomy" id="182803"/>
    <lineage>
        <taxon>Eukaryota</taxon>
        <taxon>Metazoa</taxon>
        <taxon>Ecdysozoa</taxon>
        <taxon>Arthropoda</taxon>
        <taxon>Chelicerata</taxon>
        <taxon>Arachnida</taxon>
        <taxon>Araneae</taxon>
        <taxon>Araneomorphae</taxon>
        <taxon>Entelegynae</taxon>
        <taxon>Araneoidea</taxon>
        <taxon>Araneidae</taxon>
        <taxon>Araneus</taxon>
    </lineage>
</organism>
<protein>
    <submittedName>
        <fullName evidence="2">Uncharacterized protein</fullName>
    </submittedName>
</protein>
<comment type="caution">
    <text evidence="2">The sequence shown here is derived from an EMBL/GenBank/DDBJ whole genome shotgun (WGS) entry which is preliminary data.</text>
</comment>
<name>A0A4Y2C1X7_ARAVE</name>
<dbReference type="EMBL" id="BGPR01000140">
    <property type="protein sequence ID" value="GBL98470.1"/>
    <property type="molecule type" value="Genomic_DNA"/>
</dbReference>
<evidence type="ECO:0000313" key="2">
    <source>
        <dbReference type="EMBL" id="GBL98470.1"/>
    </source>
</evidence>
<gene>
    <name evidence="2" type="ORF">AVEN_111601_1</name>
</gene>
<keyword evidence="3" id="KW-1185">Reference proteome</keyword>
<evidence type="ECO:0000313" key="3">
    <source>
        <dbReference type="Proteomes" id="UP000499080"/>
    </source>
</evidence>
<accession>A0A4Y2C1X7</accession>